<protein>
    <submittedName>
        <fullName evidence="2">Uncharacterized protein</fullName>
    </submittedName>
</protein>
<keyword evidence="3" id="KW-1185">Reference proteome</keyword>
<dbReference type="AlphaFoldDB" id="A0A0D2MK78"/>
<evidence type="ECO:0000313" key="3">
    <source>
        <dbReference type="Proteomes" id="UP000054498"/>
    </source>
</evidence>
<reference evidence="2 3" key="1">
    <citation type="journal article" date="2013" name="BMC Genomics">
        <title>Reconstruction of the lipid metabolism for the microalga Monoraphidium neglectum from its genome sequence reveals characteristics suitable for biofuel production.</title>
        <authorList>
            <person name="Bogen C."/>
            <person name="Al-Dilaimi A."/>
            <person name="Albersmeier A."/>
            <person name="Wichmann J."/>
            <person name="Grundmann M."/>
            <person name="Rupp O."/>
            <person name="Lauersen K.J."/>
            <person name="Blifernez-Klassen O."/>
            <person name="Kalinowski J."/>
            <person name="Goesmann A."/>
            <person name="Mussgnug J.H."/>
            <person name="Kruse O."/>
        </authorList>
    </citation>
    <scope>NUCLEOTIDE SEQUENCE [LARGE SCALE GENOMIC DNA]</scope>
    <source>
        <strain evidence="2 3">SAG 48.87</strain>
    </source>
</reference>
<dbReference type="KEGG" id="mng:MNEG_4585"/>
<sequence length="168" mass="16447">MRLHEFRGDIEAHGVEAEEGTASSDAFNSCMAPDSCANDGGASNSDGVHGVASLGVWKRNDKGCDCAGSGKPRLTCIYEDGDGNSAVVSFDGGGGNGVEVSVGDGRGGRVVVSLQSGVVNNAAAGGFTFAAPKQQTYEADSQSAWLGGGGGHGGCRTGDGDGGGDGGG</sequence>
<organism evidence="2 3">
    <name type="scientific">Monoraphidium neglectum</name>
    <dbReference type="NCBI Taxonomy" id="145388"/>
    <lineage>
        <taxon>Eukaryota</taxon>
        <taxon>Viridiplantae</taxon>
        <taxon>Chlorophyta</taxon>
        <taxon>core chlorophytes</taxon>
        <taxon>Chlorophyceae</taxon>
        <taxon>CS clade</taxon>
        <taxon>Sphaeropleales</taxon>
        <taxon>Selenastraceae</taxon>
        <taxon>Monoraphidium</taxon>
    </lineage>
</organism>
<dbReference type="GeneID" id="25737462"/>
<evidence type="ECO:0000313" key="2">
    <source>
        <dbReference type="EMBL" id="KIZ03370.1"/>
    </source>
</evidence>
<dbReference type="Proteomes" id="UP000054498">
    <property type="component" value="Unassembled WGS sequence"/>
</dbReference>
<dbReference type="EMBL" id="KK100863">
    <property type="protein sequence ID" value="KIZ03370.1"/>
    <property type="molecule type" value="Genomic_DNA"/>
</dbReference>
<name>A0A0D2MK78_9CHLO</name>
<evidence type="ECO:0000256" key="1">
    <source>
        <dbReference type="SAM" id="MobiDB-lite"/>
    </source>
</evidence>
<feature type="region of interest" description="Disordered" evidence="1">
    <location>
        <begin position="140"/>
        <end position="168"/>
    </location>
</feature>
<feature type="compositionally biased region" description="Gly residues" evidence="1">
    <location>
        <begin position="146"/>
        <end position="168"/>
    </location>
</feature>
<accession>A0A0D2MK78</accession>
<dbReference type="RefSeq" id="XP_013902389.1">
    <property type="nucleotide sequence ID" value="XM_014046935.1"/>
</dbReference>
<gene>
    <name evidence="2" type="ORF">MNEG_4585</name>
</gene>
<proteinExistence type="predicted"/>
<feature type="non-terminal residue" evidence="2">
    <location>
        <position position="168"/>
    </location>
</feature>